<name>A0ABS0SHA0_9HYPH</name>
<organism evidence="1 2">
    <name type="scientific">Aquamicrobium zhengzhouense</name>
    <dbReference type="NCBI Taxonomy" id="2781738"/>
    <lineage>
        <taxon>Bacteria</taxon>
        <taxon>Pseudomonadati</taxon>
        <taxon>Pseudomonadota</taxon>
        <taxon>Alphaproteobacteria</taxon>
        <taxon>Hyphomicrobiales</taxon>
        <taxon>Phyllobacteriaceae</taxon>
        <taxon>Aquamicrobium</taxon>
    </lineage>
</organism>
<dbReference type="Proteomes" id="UP000601789">
    <property type="component" value="Unassembled WGS sequence"/>
</dbReference>
<evidence type="ECO:0000313" key="1">
    <source>
        <dbReference type="EMBL" id="MBI1622656.1"/>
    </source>
</evidence>
<evidence type="ECO:0000313" key="2">
    <source>
        <dbReference type="Proteomes" id="UP000601789"/>
    </source>
</evidence>
<comment type="caution">
    <text evidence="1">The sequence shown here is derived from an EMBL/GenBank/DDBJ whole genome shotgun (WGS) entry which is preliminary data.</text>
</comment>
<gene>
    <name evidence="1" type="ORF">IOD40_18530</name>
</gene>
<protein>
    <submittedName>
        <fullName evidence="1">Uncharacterized protein</fullName>
    </submittedName>
</protein>
<sequence length="49" mass="5477">MAAPRLVWVGEARLLRRASTLFARRAVPVYGDNDTARANVGDVHWLEQA</sequence>
<keyword evidence="2" id="KW-1185">Reference proteome</keyword>
<proteinExistence type="predicted"/>
<dbReference type="EMBL" id="JADGMQ010000020">
    <property type="protein sequence ID" value="MBI1622656.1"/>
    <property type="molecule type" value="Genomic_DNA"/>
</dbReference>
<accession>A0ABS0SHA0</accession>
<dbReference type="RefSeq" id="WP_198478190.1">
    <property type="nucleotide sequence ID" value="NZ_JADGMQ010000020.1"/>
</dbReference>
<reference evidence="1 2" key="1">
    <citation type="submission" date="2020-10" db="EMBL/GenBank/DDBJ databases">
        <title>Aquamicrobium zhengzhouensis sp. nov., a exopolysaccharide producing bacterium isolated from farmland soil.</title>
        <authorList>
            <person name="Wang X."/>
        </authorList>
    </citation>
    <scope>NUCLEOTIDE SEQUENCE [LARGE SCALE GENOMIC DNA]</scope>
    <source>
        <strain evidence="2">cd-1</strain>
    </source>
</reference>